<dbReference type="RefSeq" id="WP_146648715.1">
    <property type="nucleotide sequence ID" value="NZ_CP012333.1"/>
</dbReference>
<evidence type="ECO:0000256" key="6">
    <source>
        <dbReference type="ARBA" id="ARBA00023211"/>
    </source>
</evidence>
<dbReference type="GO" id="GO:0051287">
    <property type="term" value="F:NAD binding"/>
    <property type="evidence" value="ECO:0007669"/>
    <property type="project" value="InterPro"/>
</dbReference>
<keyword evidence="4" id="KW-0560">Oxidoreductase</keyword>
<dbReference type="OrthoDB" id="9806254at2"/>
<name>A0A0K1PVQ1_9BACT</name>
<organism evidence="8 9">
    <name type="scientific">Labilithrix luteola</name>
    <dbReference type="NCBI Taxonomy" id="1391654"/>
    <lineage>
        <taxon>Bacteria</taxon>
        <taxon>Pseudomonadati</taxon>
        <taxon>Myxococcota</taxon>
        <taxon>Polyangia</taxon>
        <taxon>Polyangiales</taxon>
        <taxon>Labilitrichaceae</taxon>
        <taxon>Labilithrix</taxon>
    </lineage>
</organism>
<evidence type="ECO:0000313" key="8">
    <source>
        <dbReference type="EMBL" id="AKU97608.1"/>
    </source>
</evidence>
<comment type="cofactor">
    <cofactor evidence="1">
        <name>Mn(2+)</name>
        <dbReference type="ChEBI" id="CHEBI:29035"/>
    </cofactor>
</comment>
<dbReference type="EMBL" id="CP012333">
    <property type="protein sequence ID" value="AKU97608.1"/>
    <property type="molecule type" value="Genomic_DNA"/>
</dbReference>
<dbReference type="GO" id="GO:0016616">
    <property type="term" value="F:oxidoreductase activity, acting on the CH-OH group of donors, NAD or NADP as acceptor"/>
    <property type="evidence" value="ECO:0007669"/>
    <property type="project" value="InterPro"/>
</dbReference>
<dbReference type="PROSITE" id="PS00470">
    <property type="entry name" value="IDH_IMDH"/>
    <property type="match status" value="1"/>
</dbReference>
<accession>A0A0K1PVQ1</accession>
<dbReference type="InterPro" id="IPR050501">
    <property type="entry name" value="ICDH/IPMDH"/>
</dbReference>
<keyword evidence="9" id="KW-1185">Reference proteome</keyword>
<evidence type="ECO:0000259" key="7">
    <source>
        <dbReference type="SMART" id="SM01329"/>
    </source>
</evidence>
<dbReference type="Pfam" id="PF00180">
    <property type="entry name" value="Iso_dh"/>
    <property type="match status" value="1"/>
</dbReference>
<dbReference type="PATRIC" id="fig|1391654.3.peg.4330"/>
<dbReference type="AlphaFoldDB" id="A0A0K1PVQ1"/>
<proteinExistence type="predicted"/>
<comment type="cofactor">
    <cofactor evidence="2">
        <name>Mg(2+)</name>
        <dbReference type="ChEBI" id="CHEBI:18420"/>
    </cofactor>
</comment>
<keyword evidence="3" id="KW-0479">Metal-binding</keyword>
<keyword evidence="5" id="KW-0520">NAD</keyword>
<evidence type="ECO:0000256" key="2">
    <source>
        <dbReference type="ARBA" id="ARBA00001946"/>
    </source>
</evidence>
<dbReference type="SMART" id="SM01329">
    <property type="entry name" value="Iso_dh"/>
    <property type="match status" value="1"/>
</dbReference>
<reference evidence="8 9" key="1">
    <citation type="submission" date="2015-08" db="EMBL/GenBank/DDBJ databases">
        <authorList>
            <person name="Babu N.S."/>
            <person name="Beckwith C.J."/>
            <person name="Beseler K.G."/>
            <person name="Brison A."/>
            <person name="Carone J.V."/>
            <person name="Caskin T.P."/>
            <person name="Diamond M."/>
            <person name="Durham M.E."/>
            <person name="Foxe J.M."/>
            <person name="Go M."/>
            <person name="Henderson B.A."/>
            <person name="Jones I.B."/>
            <person name="McGettigan J.A."/>
            <person name="Micheletti S.J."/>
            <person name="Nasrallah M.E."/>
            <person name="Ortiz D."/>
            <person name="Piller C.R."/>
            <person name="Privatt S.R."/>
            <person name="Schneider S.L."/>
            <person name="Sharp S."/>
            <person name="Smith T.C."/>
            <person name="Stanton J.D."/>
            <person name="Ullery H.E."/>
            <person name="Wilson R.J."/>
            <person name="Serrano M.G."/>
            <person name="Buck G."/>
            <person name="Lee V."/>
            <person name="Wang Y."/>
            <person name="Carvalho R."/>
            <person name="Voegtly L."/>
            <person name="Shi R."/>
            <person name="Duckworth R."/>
            <person name="Johnson A."/>
            <person name="Loviza R."/>
            <person name="Walstead R."/>
            <person name="Shah Z."/>
            <person name="Kiflezghi M."/>
            <person name="Wade K."/>
            <person name="Ball S.L."/>
            <person name="Bradley K.W."/>
            <person name="Asai D.J."/>
            <person name="Bowman C.A."/>
            <person name="Russell D.A."/>
            <person name="Pope W.H."/>
            <person name="Jacobs-Sera D."/>
            <person name="Hendrix R.W."/>
            <person name="Hatfull G.F."/>
        </authorList>
    </citation>
    <scope>NUCLEOTIDE SEQUENCE [LARGE SCALE GENOMIC DNA]</scope>
    <source>
        <strain evidence="8 9">DSM 27648</strain>
    </source>
</reference>
<protein>
    <submittedName>
        <fullName evidence="8">3-isopropylmalate dehydrogenase</fullName>
    </submittedName>
</protein>
<evidence type="ECO:0000256" key="1">
    <source>
        <dbReference type="ARBA" id="ARBA00001936"/>
    </source>
</evidence>
<feature type="domain" description="Isopropylmalate dehydrogenase-like" evidence="7">
    <location>
        <begin position="3"/>
        <end position="347"/>
    </location>
</feature>
<evidence type="ECO:0000313" key="9">
    <source>
        <dbReference type="Proteomes" id="UP000064967"/>
    </source>
</evidence>
<evidence type="ECO:0000256" key="4">
    <source>
        <dbReference type="ARBA" id="ARBA00023002"/>
    </source>
</evidence>
<dbReference type="PANTHER" id="PTHR43275:SF1">
    <property type="entry name" value="D-MALATE DEHYDROGENASE [DECARBOXYLATING]"/>
    <property type="match status" value="1"/>
</dbReference>
<dbReference type="GO" id="GO:0000287">
    <property type="term" value="F:magnesium ion binding"/>
    <property type="evidence" value="ECO:0007669"/>
    <property type="project" value="InterPro"/>
</dbReference>
<evidence type="ECO:0000256" key="5">
    <source>
        <dbReference type="ARBA" id="ARBA00023027"/>
    </source>
</evidence>
<dbReference type="STRING" id="1391654.AKJ09_04272"/>
<gene>
    <name evidence="8" type="ORF">AKJ09_04272</name>
</gene>
<dbReference type="InterPro" id="IPR019818">
    <property type="entry name" value="IsoCit/isopropylmalate_DH_CS"/>
</dbReference>
<dbReference type="PANTHER" id="PTHR43275">
    <property type="entry name" value="D-MALATE DEHYDROGENASE [DECARBOXYLATING]"/>
    <property type="match status" value="1"/>
</dbReference>
<dbReference type="Proteomes" id="UP000064967">
    <property type="component" value="Chromosome"/>
</dbReference>
<evidence type="ECO:0000256" key="3">
    <source>
        <dbReference type="ARBA" id="ARBA00022723"/>
    </source>
</evidence>
<keyword evidence="6" id="KW-0464">Manganese</keyword>
<dbReference type="InterPro" id="IPR024084">
    <property type="entry name" value="IsoPropMal-DH-like_dom"/>
</dbReference>
<dbReference type="SUPFAM" id="SSF53659">
    <property type="entry name" value="Isocitrate/Isopropylmalate dehydrogenase-like"/>
    <property type="match status" value="1"/>
</dbReference>
<sequence length="353" mass="38999">MPLIAIIPGDGIGPEVMAQARRVLEYYRSERNFPLDLWDLDLGAERFLRDGTTLPKEVADRIRNEASAVLLGALGDPRVPSNEHARDILFGLRFGFDLYANMRPVKALADRLVPLKNRTAKDVNMMVFRENTEGIYVNVGGQFKKGTPDEIAINEDVNTRKGVERLIRAGFEYAKAHGKKTVHMADKSNAMKHAHELWYRCFFEVAKEYPGIAAKHLYVDALCLFMVQDPTPFEVIVTNNLFGDIVTDLGAALQGGLGMAASANVHYADPKRLAMFEPVHGSAPPLVGKDLANPLASFMTVGMMLAHLGWKEEEARIERICAEAIETGNCTPDVGGTKGTKAVSDWFVDRLKG</sequence>
<dbReference type="Gene3D" id="3.40.718.10">
    <property type="entry name" value="Isopropylmalate Dehydrogenase"/>
    <property type="match status" value="1"/>
</dbReference>
<dbReference type="KEGG" id="llu:AKJ09_04272"/>